<feature type="domain" description="C2" evidence="3">
    <location>
        <begin position="1111"/>
        <end position="1235"/>
    </location>
</feature>
<dbReference type="GO" id="GO:0005509">
    <property type="term" value="F:calcium ion binding"/>
    <property type="evidence" value="ECO:0007669"/>
    <property type="project" value="TreeGrafter"/>
</dbReference>
<feature type="domain" description="C2" evidence="3">
    <location>
        <begin position="1630"/>
        <end position="1751"/>
    </location>
</feature>
<feature type="domain" description="C2" evidence="3">
    <location>
        <begin position="783"/>
        <end position="901"/>
    </location>
</feature>
<dbReference type="PROSITE" id="PS50004">
    <property type="entry name" value="C2"/>
    <property type="match status" value="11"/>
</dbReference>
<evidence type="ECO:0000313" key="5">
    <source>
        <dbReference type="Proteomes" id="UP001149090"/>
    </source>
</evidence>
<keyword evidence="5" id="KW-1185">Reference proteome</keyword>
<reference evidence="4" key="1">
    <citation type="submission" date="2022-10" db="EMBL/GenBank/DDBJ databases">
        <title>Novel sulphate-reducing endosymbionts in the free-living metamonad Anaeramoeba.</title>
        <authorList>
            <person name="Jerlstrom-Hultqvist J."/>
            <person name="Cepicka I."/>
            <person name="Gallot-Lavallee L."/>
            <person name="Salas-Leiva D."/>
            <person name="Curtis B.A."/>
            <person name="Zahonova K."/>
            <person name="Pipaliya S."/>
            <person name="Dacks J."/>
            <person name="Roger A.J."/>
        </authorList>
    </citation>
    <scope>NUCLEOTIDE SEQUENCE</scope>
    <source>
        <strain evidence="4">BMAN</strain>
    </source>
</reference>
<name>A0A9Q0LJ73_ANAIG</name>
<sequence length="1945" mass="224412">MLRKTHYFLIGKKNMVKDCELDDFDFKNLLKLTKFGIGIRVVLNQIKTLIYMDRVGKNDLIGRSKVKTRKDQLIYILKYQVPILKKIDPKTGNEPQHGKITGKIRIEFAQDFDFGLIQQFVGIIPKVYKYELSPKEDKIAVAFTISKGHGIPSADIGGLTDSYCQLRLGLNEHKTEVKKNTLFPDWKETFKNSSLTLKELKEIKMTIWDWDRVGKNDLIGIAKVKVNELLKTVLKPNQLIYIVKYRVPIQMKVDPRKGPQPTHGQITGKIRIEIPQGFNYDILSQWSGLTPRIFQHTLPIKENTIAIKFKIKKGFGLPQSDLSGLTDGYCKFRLGQEDNETRIDKGTLYPSWKNTFTSNLTLKELKKIRIQVWDWDKVTAHDFLGIAKVKVNELLKTVLKPNQLIYIVKYRVPIQMKVDPRKGPQPKHGEITGKIRIEIPQGFNYDILSKWSGLTPRQFQHTLPIKENTIAIKFKIKKGFGLPQSDLSGLTDGYCKFRLGQEDNETRIDKGTLYPSWKNTYTSNLTLKELKKIRIQVWDWDKVSAHDFLGIAKVKVNELLKTVLKPNQLIYIVKYRVPIQMKVDPRKGPQPKHGEITGKIRIEIPQGFNYDILSQWSGLTPRQFQHTLPIKENTIAIKFKIKKGFGLPQSDLNGLTDGYCKFRLGQEDNETRIDKGTLYPSWKNTYTSNLTLKELKKIRIQVWDWDKVSAHDFLGIAKVKVNELLKTVLKPNQLIYIVKYRVPIQMKVDPRKGPQPKHGQITGKIRIEIPQGFNYDILSQWSGLTPRQFQHTLPIKENTVAIKFKIKKGFGLPPADKNGLTDGYCEFRLGKEDQQTRVDKSTLYPSWKNTYTSNLTLKELKKIRIQVWDKDKVTTNDFLGIAKVKVNELLKTVLKPNQLIYIVKYRVPIQMKVDPRKGPQPKHGEITGKIRIEIPQGFNYDILSQWSGLTPRQFQHTLPIKENTIAIKFKIKKGFGLPPADKNGLTDGYCEFRLGKEDQQTRVDKSTLYPSWKNTYTSNLTLKELKKIRIQVWDKDKVTTNDFLGIAKVNVNELLKTVLKPNQLIYIVKYRVPIRMKTDPRTGKQITHGEITGKIRIEIPPGFNYDILSQWSGLIPRKFQYTLPIKENTVATKLKIKKGFGLPPADKDGLTDGFCKFKFGQEDQQTRVDKSTLYPNWKNTYTSNLTLNELKKIRIQVWDKDKVSANDFLGMAKVKVRDNLRETLRKYYQTPNQTQPPIFIIHIPNVPIILPINPRTGPRGSHGRISVKLRIEFPINMNPNLISQWSGLTTPIKTPKILGPDASKPVWGVSIKIRKANNVRASDSNNLSDPYCKFVLGTKEFQTTTTHNTLYPVWKEKFREVIDPTTFQKIRVSVMDYDKSSKDDLLGFATFDLKPIVGNKYNQNECVFVERITKPIRYSSKPGKVYPANLGTLEVTIRIEIPIKVYTQQMVNKIVNPFPENEYVILQDPNSNQVGFEVVINKTRDLICQKPDKFANPYCQFQLNNQKLTTNVVKHNNHAKWKSHFRSIGNIDIFRRFTVDVLHQSKKLLSNKVSKTYYLGHFNISVFKLIKESVKQGKMINIIKGMWFNVKSPRDGKTGKVANIGKIHIKLRVELPQTIQMNYVRALCGIEGYAPPAILFNPQNLAQNQWGLRLFIKSGFSLLSLDSNHLSDPYVTTRIGTQDFRTQTIMKTLYPEWRENFDIISDLKDLKKIRLNVIDYDKVSKDDKIGVVTLRLWNLLGKHLKPNQTTYEFKVKEPIIVKSDERFEVNKKHGLLKMIIHIQLPFTAQWDFMSRLCGLSPQIYEPIMKVGIGQWGVKFDIIRGIGIPPADKNGLSDGYIVLKCVTSSFKTKVVSKTLNPIWKDSFEIIDSPQELKKAYLELFDADKMTTDDRIGHITLHLHELFQQHPPPQGYSVSVFKDWYDLYDQQDKKHGKIQIRIRIEVN</sequence>
<dbReference type="SUPFAM" id="SSF49562">
    <property type="entry name" value="C2 domain (Calcium/lipid-binding domain, CaLB)"/>
    <property type="match status" value="11"/>
</dbReference>
<feature type="domain" description="C2" evidence="3">
    <location>
        <begin position="1796"/>
        <end position="1914"/>
    </location>
</feature>
<proteinExistence type="predicted"/>
<dbReference type="SMART" id="SM00239">
    <property type="entry name" value="C2"/>
    <property type="match status" value="11"/>
</dbReference>
<feature type="domain" description="C2" evidence="3">
    <location>
        <begin position="453"/>
        <end position="571"/>
    </location>
</feature>
<dbReference type="InterPro" id="IPR035892">
    <property type="entry name" value="C2_domain_sf"/>
</dbReference>
<evidence type="ECO:0000256" key="1">
    <source>
        <dbReference type="ARBA" id="ARBA00022723"/>
    </source>
</evidence>
<evidence type="ECO:0000256" key="2">
    <source>
        <dbReference type="ARBA" id="ARBA00022837"/>
    </source>
</evidence>
<feature type="domain" description="C2" evidence="3">
    <location>
        <begin position="1457"/>
        <end position="1579"/>
    </location>
</feature>
<dbReference type="Gene3D" id="2.60.40.150">
    <property type="entry name" value="C2 domain"/>
    <property type="match status" value="11"/>
</dbReference>
<evidence type="ECO:0000313" key="4">
    <source>
        <dbReference type="EMBL" id="KAJ5072170.1"/>
    </source>
</evidence>
<feature type="domain" description="C2" evidence="3">
    <location>
        <begin position="618"/>
        <end position="736"/>
    </location>
</feature>
<comment type="caution">
    <text evidence="4">The sequence shown here is derived from an EMBL/GenBank/DDBJ whole genome shotgun (WGS) entry which is preliminary data.</text>
</comment>
<dbReference type="Proteomes" id="UP001149090">
    <property type="component" value="Unassembled WGS sequence"/>
</dbReference>
<dbReference type="PANTHER" id="PTHR45911:SF4">
    <property type="entry name" value="MULTIPLE C2 AND TRANSMEMBRANE DOMAIN-CONTAINING PROTEIN"/>
    <property type="match status" value="1"/>
</dbReference>
<dbReference type="GO" id="GO:0016020">
    <property type="term" value="C:membrane"/>
    <property type="evidence" value="ECO:0007669"/>
    <property type="project" value="TreeGrafter"/>
</dbReference>
<dbReference type="Pfam" id="PF00168">
    <property type="entry name" value="C2"/>
    <property type="match status" value="11"/>
</dbReference>
<dbReference type="EMBL" id="JAPDFW010000082">
    <property type="protein sequence ID" value="KAJ5072170.1"/>
    <property type="molecule type" value="Genomic_DNA"/>
</dbReference>
<dbReference type="InterPro" id="IPR000008">
    <property type="entry name" value="C2_dom"/>
</dbReference>
<feature type="domain" description="C2" evidence="3">
    <location>
        <begin position="1290"/>
        <end position="1408"/>
    </location>
</feature>
<feature type="domain" description="C2" evidence="3">
    <location>
        <begin position="126"/>
        <end position="241"/>
    </location>
</feature>
<dbReference type="CDD" id="cd00030">
    <property type="entry name" value="C2"/>
    <property type="match status" value="9"/>
</dbReference>
<feature type="domain" description="C2" evidence="3">
    <location>
        <begin position="287"/>
        <end position="406"/>
    </location>
</feature>
<dbReference type="PANTHER" id="PTHR45911">
    <property type="entry name" value="C2 DOMAIN-CONTAINING PROTEIN"/>
    <property type="match status" value="1"/>
</dbReference>
<accession>A0A9Q0LJ73</accession>
<dbReference type="OrthoDB" id="5973539at2759"/>
<keyword evidence="1" id="KW-0479">Metal-binding</keyword>
<organism evidence="4 5">
    <name type="scientific">Anaeramoeba ignava</name>
    <name type="common">Anaerobic marine amoeba</name>
    <dbReference type="NCBI Taxonomy" id="1746090"/>
    <lineage>
        <taxon>Eukaryota</taxon>
        <taxon>Metamonada</taxon>
        <taxon>Anaeramoebidae</taxon>
        <taxon>Anaeramoeba</taxon>
    </lineage>
</organism>
<gene>
    <name evidence="4" type="ORF">M0811_09550</name>
</gene>
<protein>
    <submittedName>
        <fullName evidence="4">C2 domain-containing protein</fullName>
    </submittedName>
</protein>
<keyword evidence="2" id="KW-0106">Calcium</keyword>
<evidence type="ECO:0000259" key="3">
    <source>
        <dbReference type="PROSITE" id="PS50004"/>
    </source>
</evidence>
<feature type="domain" description="C2" evidence="3">
    <location>
        <begin position="948"/>
        <end position="1066"/>
    </location>
</feature>